<dbReference type="SUPFAM" id="SSF53067">
    <property type="entry name" value="Actin-like ATPase domain"/>
    <property type="match status" value="1"/>
</dbReference>
<dbReference type="Pfam" id="PF11104">
    <property type="entry name" value="PilM_2"/>
    <property type="match status" value="1"/>
</dbReference>
<evidence type="ECO:0000259" key="2">
    <source>
        <dbReference type="SMART" id="SM00842"/>
    </source>
</evidence>
<protein>
    <submittedName>
        <fullName evidence="3">Pilus assembly protein PilM</fullName>
    </submittedName>
</protein>
<dbReference type="InterPro" id="IPR050696">
    <property type="entry name" value="FtsA/MreB"/>
</dbReference>
<dbReference type="PANTHER" id="PTHR32432">
    <property type="entry name" value="CELL DIVISION PROTEIN FTSA-RELATED"/>
    <property type="match status" value="1"/>
</dbReference>
<proteinExistence type="predicted"/>
<dbReference type="Gene3D" id="3.30.1490.300">
    <property type="match status" value="1"/>
</dbReference>
<dbReference type="Proteomes" id="UP001290861">
    <property type="component" value="Unassembled WGS sequence"/>
</dbReference>
<reference evidence="3 4" key="1">
    <citation type="journal article" date="2024" name="Appl. Environ. Microbiol.">
        <title>Pontiella agarivorans sp. nov., a novel marine anaerobic bacterium capable of degrading macroalgal polysaccharides and fixing nitrogen.</title>
        <authorList>
            <person name="Liu N."/>
            <person name="Kivenson V."/>
            <person name="Peng X."/>
            <person name="Cui Z."/>
            <person name="Lankiewicz T.S."/>
            <person name="Gosselin K.M."/>
            <person name="English C.J."/>
            <person name="Blair E.M."/>
            <person name="O'Malley M.A."/>
            <person name="Valentine D.L."/>
        </authorList>
    </citation>
    <scope>NUCLEOTIDE SEQUENCE [LARGE SCALE GENOMIC DNA]</scope>
    <source>
        <strain evidence="3 4">NLcol2</strain>
    </source>
</reference>
<keyword evidence="1" id="KW-0812">Transmembrane</keyword>
<keyword evidence="1" id="KW-1133">Transmembrane helix</keyword>
<sequence>MRAEQILTLDIGTDGIRMAVVSVPSSGPPQLIDSGFAVYDAESALSKDAITAMTLRKLLEEKKPGVKRAVVSIEGPSVFSRLVRLPKVGRERVPQTIRHEAVQNIPFPIDDVVWDAHVVDPDSDGPEVLLVAAKAELIDGLVHAVKANGLVIERITAAPVALANLAHACCGTSGPMLLVDGDTVSTNLVFIDGRRAFFRSLPVSGADALRRQQEIERSIAFYTGQQGGRAPEKIVEQVGGVEQGFAVCVGLACLPVVEIDLVPAALADERRMQRRLPLWMASTVVVMLILGVWIFSLGRRTDAIRSNTGPIEAEVFRLRNFEQQLLPLEAEVDALLERGREFRHVARARTQWLEALTEMSRLLPEGMFLLGSEPIENGVRISVVSYLDKEMPGQDSVKLLRDALRASPLFSDETKVESRPSKKEFARRFVLDVYFEGDVS</sequence>
<dbReference type="InterPro" id="IPR043129">
    <property type="entry name" value="ATPase_NBD"/>
</dbReference>
<dbReference type="InterPro" id="IPR005883">
    <property type="entry name" value="PilM"/>
</dbReference>
<evidence type="ECO:0000313" key="4">
    <source>
        <dbReference type="Proteomes" id="UP001290861"/>
    </source>
</evidence>
<feature type="domain" description="SHS2" evidence="2">
    <location>
        <begin position="6"/>
        <end position="166"/>
    </location>
</feature>
<gene>
    <name evidence="3" type="primary">pilM</name>
    <name evidence="3" type="ORF">P9H32_04915</name>
</gene>
<feature type="transmembrane region" description="Helical" evidence="1">
    <location>
        <begin position="278"/>
        <end position="298"/>
    </location>
</feature>
<evidence type="ECO:0000256" key="1">
    <source>
        <dbReference type="SAM" id="Phobius"/>
    </source>
</evidence>
<dbReference type="InterPro" id="IPR003494">
    <property type="entry name" value="SHS2_FtsA"/>
</dbReference>
<comment type="caution">
    <text evidence="3">The sequence shown here is derived from an EMBL/GenBank/DDBJ whole genome shotgun (WGS) entry which is preliminary data.</text>
</comment>
<dbReference type="PANTHER" id="PTHR32432:SF3">
    <property type="entry name" value="ETHANOLAMINE UTILIZATION PROTEIN EUTJ"/>
    <property type="match status" value="1"/>
</dbReference>
<name>A0ABU5MV47_9BACT</name>
<keyword evidence="4" id="KW-1185">Reference proteome</keyword>
<dbReference type="RefSeq" id="WP_322607761.1">
    <property type="nucleotide sequence ID" value="NZ_JARVCO010000007.1"/>
</dbReference>
<evidence type="ECO:0000313" key="3">
    <source>
        <dbReference type="EMBL" id="MDZ8117961.1"/>
    </source>
</evidence>
<organism evidence="3 4">
    <name type="scientific">Pontiella agarivorans</name>
    <dbReference type="NCBI Taxonomy" id="3038953"/>
    <lineage>
        <taxon>Bacteria</taxon>
        <taxon>Pseudomonadati</taxon>
        <taxon>Kiritimatiellota</taxon>
        <taxon>Kiritimatiellia</taxon>
        <taxon>Kiritimatiellales</taxon>
        <taxon>Pontiellaceae</taxon>
        <taxon>Pontiella</taxon>
    </lineage>
</organism>
<dbReference type="EMBL" id="JARVCO010000007">
    <property type="protein sequence ID" value="MDZ8117961.1"/>
    <property type="molecule type" value="Genomic_DNA"/>
</dbReference>
<dbReference type="SMART" id="SM00842">
    <property type="entry name" value="FtsA"/>
    <property type="match status" value="1"/>
</dbReference>
<keyword evidence="1" id="KW-0472">Membrane</keyword>
<accession>A0ABU5MV47</accession>